<keyword evidence="1" id="KW-1133">Transmembrane helix</keyword>
<dbReference type="AlphaFoldDB" id="A0A7W6P062"/>
<feature type="domain" description="GGDEF" evidence="3">
    <location>
        <begin position="356"/>
        <end position="490"/>
    </location>
</feature>
<dbReference type="Gene3D" id="3.30.70.270">
    <property type="match status" value="1"/>
</dbReference>
<keyword evidence="1" id="KW-0812">Transmembrane</keyword>
<dbReference type="CDD" id="cd01949">
    <property type="entry name" value="GGDEF"/>
    <property type="match status" value="1"/>
</dbReference>
<dbReference type="SMART" id="SM00267">
    <property type="entry name" value="GGDEF"/>
    <property type="match status" value="1"/>
</dbReference>
<feature type="transmembrane region" description="Helical" evidence="1">
    <location>
        <begin position="92"/>
        <end position="111"/>
    </location>
</feature>
<dbReference type="NCBIfam" id="TIGR00254">
    <property type="entry name" value="GGDEF"/>
    <property type="match status" value="1"/>
</dbReference>
<keyword evidence="1" id="KW-0472">Membrane</keyword>
<organism evidence="4 5">
    <name type="scientific">Allorhizobium borbori</name>
    <dbReference type="NCBI Taxonomy" id="485907"/>
    <lineage>
        <taxon>Bacteria</taxon>
        <taxon>Pseudomonadati</taxon>
        <taxon>Pseudomonadota</taxon>
        <taxon>Alphaproteobacteria</taxon>
        <taxon>Hyphomicrobiales</taxon>
        <taxon>Rhizobiaceae</taxon>
        <taxon>Rhizobium/Agrobacterium group</taxon>
        <taxon>Allorhizobium</taxon>
    </lineage>
</organism>
<dbReference type="PROSITE" id="PS50883">
    <property type="entry name" value="EAL"/>
    <property type="match status" value="1"/>
</dbReference>
<feature type="domain" description="EAL" evidence="2">
    <location>
        <begin position="499"/>
        <end position="748"/>
    </location>
</feature>
<dbReference type="EMBL" id="JACIDU010000002">
    <property type="protein sequence ID" value="MBB4102113.1"/>
    <property type="molecule type" value="Genomic_DNA"/>
</dbReference>
<comment type="caution">
    <text evidence="4">The sequence shown here is derived from an EMBL/GenBank/DDBJ whole genome shotgun (WGS) entry which is preliminary data.</text>
</comment>
<dbReference type="Pfam" id="PF00990">
    <property type="entry name" value="GGDEF"/>
    <property type="match status" value="1"/>
</dbReference>
<evidence type="ECO:0000259" key="3">
    <source>
        <dbReference type="PROSITE" id="PS50887"/>
    </source>
</evidence>
<dbReference type="SMART" id="SM00052">
    <property type="entry name" value="EAL"/>
    <property type="match status" value="1"/>
</dbReference>
<dbReference type="Proteomes" id="UP000584824">
    <property type="component" value="Unassembled WGS sequence"/>
</dbReference>
<feature type="transmembrane region" description="Helical" evidence="1">
    <location>
        <begin position="49"/>
        <end position="71"/>
    </location>
</feature>
<dbReference type="SUPFAM" id="SSF141868">
    <property type="entry name" value="EAL domain-like"/>
    <property type="match status" value="1"/>
</dbReference>
<evidence type="ECO:0000313" key="5">
    <source>
        <dbReference type="Proteomes" id="UP000584824"/>
    </source>
</evidence>
<dbReference type="PANTHER" id="PTHR44757:SF2">
    <property type="entry name" value="BIOFILM ARCHITECTURE MAINTENANCE PROTEIN MBAA"/>
    <property type="match status" value="1"/>
</dbReference>
<keyword evidence="5" id="KW-1185">Reference proteome</keyword>
<protein>
    <submittedName>
        <fullName evidence="4">Diguanylate cyclase (GGDEF)-like protein</fullName>
    </submittedName>
</protein>
<feature type="transmembrane region" description="Helical" evidence="1">
    <location>
        <begin position="117"/>
        <end position="139"/>
    </location>
</feature>
<accession>A0A7W6P062</accession>
<dbReference type="PANTHER" id="PTHR44757">
    <property type="entry name" value="DIGUANYLATE CYCLASE DGCP"/>
    <property type="match status" value="1"/>
</dbReference>
<evidence type="ECO:0000313" key="4">
    <source>
        <dbReference type="EMBL" id="MBB4102113.1"/>
    </source>
</evidence>
<gene>
    <name evidence="4" type="ORF">GGQ66_000641</name>
</gene>
<feature type="transmembrane region" description="Helical" evidence="1">
    <location>
        <begin position="25"/>
        <end position="43"/>
    </location>
</feature>
<proteinExistence type="predicted"/>
<evidence type="ECO:0000259" key="2">
    <source>
        <dbReference type="PROSITE" id="PS50883"/>
    </source>
</evidence>
<dbReference type="InterPro" id="IPR052155">
    <property type="entry name" value="Biofilm_reg_signaling"/>
</dbReference>
<dbReference type="RefSeq" id="WP_183789329.1">
    <property type="nucleotide sequence ID" value="NZ_JACIDU010000002.1"/>
</dbReference>
<sequence>MAEDSNIDGDGEGLALSGSLYRHRWQQLAGALVSIVCFTVVWVRTDFTAFLVLALCASAIGLLRLVMTIALGRFDVTAIDAARARRIERNHIVGSGLTAALLGGGTAYAIVSGVDGFSVFICISVIMGLLVAVAGRSYASRRSVDLQTAFLVLPPAVAGPLNGDLSVIIMCFMLLPLGFEARVMACGIRNALARSAAAAGHLSVLVERFNAALDTMPHGLMMLDSSRRVQIANSRARAFFAGAGPEGVAADALIPVALEEDGDGHKHAFSQRLCEFLDGDFQRVQVPLPGKTYFEFDGASRADGGAVVIFEDVSARVRAEEKILHMAKFDALTGLSNRHHFAEQVRLTLERLPAGVTIGFLLIDVDDLKNVNDMRGHAFGDRVLNEIGRRFAALTDSETITARMISDQFGVFLFGRDGDELAMKARILKFHAALQGNYTVGDVVLPLTYSAGYVLLPNREAETEEWQVKADLALSEAKGRARGLCVGYAREMDERYIASRRLKADLRQTLLDRGLTTMFQPMYTPDGRHIECCEALVRWTHPERGPVSPDVFIRMAEDMGVVSTITAFVLEQACRECMRWPGQTSVSVNLSAHDLRSRAIVDLVAETLALTGLSSSRLHLEVTESCLMDEPLAAGALLAELRTMGVTIAVDDFGTGFSSLAYLDTLPLDVVKIDRSFVRNVTSDGRRLKLLKGTVNLVRALGLDVVVEGVETEEQLAVIVENGAADLVQGFVFSRPLPPDQALALMQR</sequence>
<reference evidence="4 5" key="1">
    <citation type="submission" date="2020-08" db="EMBL/GenBank/DDBJ databases">
        <title>Genomic Encyclopedia of Type Strains, Phase IV (KMG-IV): sequencing the most valuable type-strain genomes for metagenomic binning, comparative biology and taxonomic classification.</title>
        <authorList>
            <person name="Goeker M."/>
        </authorList>
    </citation>
    <scope>NUCLEOTIDE SEQUENCE [LARGE SCALE GENOMIC DNA]</scope>
    <source>
        <strain evidence="4 5">DSM 26385</strain>
    </source>
</reference>
<dbReference type="SUPFAM" id="SSF55073">
    <property type="entry name" value="Nucleotide cyclase"/>
    <property type="match status" value="1"/>
</dbReference>
<feature type="transmembrane region" description="Helical" evidence="1">
    <location>
        <begin position="151"/>
        <end position="179"/>
    </location>
</feature>
<dbReference type="Gene3D" id="3.20.20.450">
    <property type="entry name" value="EAL domain"/>
    <property type="match status" value="1"/>
</dbReference>
<dbReference type="Gene3D" id="3.30.450.20">
    <property type="entry name" value="PAS domain"/>
    <property type="match status" value="1"/>
</dbReference>
<evidence type="ECO:0000256" key="1">
    <source>
        <dbReference type="SAM" id="Phobius"/>
    </source>
</evidence>
<dbReference type="InterPro" id="IPR001633">
    <property type="entry name" value="EAL_dom"/>
</dbReference>
<dbReference type="InterPro" id="IPR043128">
    <property type="entry name" value="Rev_trsase/Diguanyl_cyclase"/>
</dbReference>
<dbReference type="InterPro" id="IPR035919">
    <property type="entry name" value="EAL_sf"/>
</dbReference>
<dbReference type="InterPro" id="IPR029787">
    <property type="entry name" value="Nucleotide_cyclase"/>
</dbReference>
<dbReference type="InterPro" id="IPR000160">
    <property type="entry name" value="GGDEF_dom"/>
</dbReference>
<dbReference type="Pfam" id="PF12860">
    <property type="entry name" value="PAS_7"/>
    <property type="match status" value="1"/>
</dbReference>
<dbReference type="Pfam" id="PF00563">
    <property type="entry name" value="EAL"/>
    <property type="match status" value="1"/>
</dbReference>
<name>A0A7W6P062_9HYPH</name>
<dbReference type="CDD" id="cd01948">
    <property type="entry name" value="EAL"/>
    <property type="match status" value="1"/>
</dbReference>
<dbReference type="PROSITE" id="PS50887">
    <property type="entry name" value="GGDEF"/>
    <property type="match status" value="1"/>
</dbReference>